<keyword evidence="10" id="KW-1185">Reference proteome</keyword>
<evidence type="ECO:0000256" key="1">
    <source>
        <dbReference type="ARBA" id="ARBA00001974"/>
    </source>
</evidence>
<name>A0ABY4AMJ8_9BURK</name>
<dbReference type="GO" id="GO:0004497">
    <property type="term" value="F:monooxygenase activity"/>
    <property type="evidence" value="ECO:0007669"/>
    <property type="project" value="UniProtKB-KW"/>
</dbReference>
<dbReference type="InterPro" id="IPR010971">
    <property type="entry name" value="UbiH/COQ6"/>
</dbReference>
<dbReference type="NCBIfam" id="TIGR01988">
    <property type="entry name" value="Ubi-OHases"/>
    <property type="match status" value="1"/>
</dbReference>
<dbReference type="Gene3D" id="3.50.50.60">
    <property type="entry name" value="FAD/NAD(P)-binding domain"/>
    <property type="match status" value="2"/>
</dbReference>
<dbReference type="RefSeq" id="WP_243478710.1">
    <property type="nucleotide sequence ID" value="NZ_CP063982.1"/>
</dbReference>
<proteinExistence type="inferred from homology"/>
<protein>
    <submittedName>
        <fullName evidence="9">FAD-dependent monooxygenase</fullName>
    </submittedName>
</protein>
<dbReference type="PRINTS" id="PR00420">
    <property type="entry name" value="RNGMNOXGNASE"/>
</dbReference>
<dbReference type="PANTHER" id="PTHR43876:SF7">
    <property type="entry name" value="UBIQUINONE BIOSYNTHESIS MONOOXYGENASE COQ6, MITOCHONDRIAL"/>
    <property type="match status" value="1"/>
</dbReference>
<dbReference type="InterPro" id="IPR036188">
    <property type="entry name" value="FAD/NAD-bd_sf"/>
</dbReference>
<dbReference type="SUPFAM" id="SSF51905">
    <property type="entry name" value="FAD/NAD(P)-binding domain"/>
    <property type="match status" value="1"/>
</dbReference>
<dbReference type="PANTHER" id="PTHR43876">
    <property type="entry name" value="UBIQUINONE BIOSYNTHESIS MONOOXYGENASE COQ6, MITOCHONDRIAL"/>
    <property type="match status" value="1"/>
</dbReference>
<evidence type="ECO:0000256" key="4">
    <source>
        <dbReference type="ARBA" id="ARBA00022630"/>
    </source>
</evidence>
<keyword evidence="6" id="KW-0560">Oxidoreductase</keyword>
<evidence type="ECO:0000256" key="7">
    <source>
        <dbReference type="ARBA" id="ARBA00023033"/>
    </source>
</evidence>
<dbReference type="PROSITE" id="PS01304">
    <property type="entry name" value="UBIH"/>
    <property type="match status" value="1"/>
</dbReference>
<keyword evidence="5" id="KW-0274">FAD</keyword>
<evidence type="ECO:0000256" key="5">
    <source>
        <dbReference type="ARBA" id="ARBA00022827"/>
    </source>
</evidence>
<dbReference type="Pfam" id="PF01494">
    <property type="entry name" value="FAD_binding_3"/>
    <property type="match status" value="1"/>
</dbReference>
<evidence type="ECO:0000259" key="8">
    <source>
        <dbReference type="Pfam" id="PF01494"/>
    </source>
</evidence>
<evidence type="ECO:0000256" key="3">
    <source>
        <dbReference type="ARBA" id="ARBA00005349"/>
    </source>
</evidence>
<evidence type="ECO:0000313" key="9">
    <source>
        <dbReference type="EMBL" id="UOD50305.1"/>
    </source>
</evidence>
<feature type="domain" description="FAD-binding" evidence="8">
    <location>
        <begin position="5"/>
        <end position="339"/>
    </location>
</feature>
<comment type="cofactor">
    <cofactor evidence="1">
        <name>FAD</name>
        <dbReference type="ChEBI" id="CHEBI:57692"/>
    </cofactor>
</comment>
<gene>
    <name evidence="9" type="ORF">DHf2319_12890</name>
</gene>
<comment type="pathway">
    <text evidence="2">Cofactor biosynthesis; ubiquinone biosynthesis.</text>
</comment>
<reference evidence="9 10" key="1">
    <citation type="submission" date="2020-11" db="EMBL/GenBank/DDBJ databases">
        <title>Algicoccus daihaiensis sp.nov., isolated from Daihai Lake in Inner Mongolia.</title>
        <authorList>
            <person name="Kai J."/>
        </authorList>
    </citation>
    <scope>NUCLEOTIDE SEQUENCE [LARGE SCALE GENOMIC DNA]</scope>
    <source>
        <strain evidence="10">f23</strain>
    </source>
</reference>
<dbReference type="EMBL" id="CP063982">
    <property type="protein sequence ID" value="UOD50305.1"/>
    <property type="molecule type" value="Genomic_DNA"/>
</dbReference>
<evidence type="ECO:0000256" key="2">
    <source>
        <dbReference type="ARBA" id="ARBA00004749"/>
    </source>
</evidence>
<organism evidence="9 10">
    <name type="scientific">Orrella daihaiensis</name>
    <dbReference type="NCBI Taxonomy" id="2782176"/>
    <lineage>
        <taxon>Bacteria</taxon>
        <taxon>Pseudomonadati</taxon>
        <taxon>Pseudomonadota</taxon>
        <taxon>Betaproteobacteria</taxon>
        <taxon>Burkholderiales</taxon>
        <taxon>Alcaligenaceae</taxon>
        <taxon>Orrella</taxon>
    </lineage>
</organism>
<dbReference type="Proteomes" id="UP000831607">
    <property type="component" value="Chromosome"/>
</dbReference>
<accession>A0ABY4AMJ8</accession>
<dbReference type="InterPro" id="IPR018168">
    <property type="entry name" value="Ubi_Hdrlase_CS"/>
</dbReference>
<comment type="similarity">
    <text evidence="3">Belongs to the UbiH/COQ6 family.</text>
</comment>
<evidence type="ECO:0000256" key="6">
    <source>
        <dbReference type="ARBA" id="ARBA00023002"/>
    </source>
</evidence>
<dbReference type="InterPro" id="IPR002938">
    <property type="entry name" value="FAD-bd"/>
</dbReference>
<sequence length="391" mass="42960">MKQNMIVCGAGIVGMATALGLARAGVKDVMLLGPAPKLPLMDRNTFHPRVYAISAASEKFLSELGVWSLMNTERVTRVEAMEIKGDAFGALYLRAWQAAQTSLTWIVESGEIERVLQQALKVYGVHWIEDTLEAFERGCGQTNRGTELQASLWVAADGARSKLREFAGLRYDETSYDAVGVVGHLTTEFAHQASAFQWFRPEGVLGILPMPDTDDGHQVSMVWSLKTAYAETLLAMSAERQREELAESLGKATRGRLGRMTLRSQLHGFALTLASSPMIGENVALVGDAAHRVHPLAGQGLNLGLGDAQALVEVLIKREPFLSVGDPTVLRRYRRSRAQALLEMRLVTDGLKRLFDQTLPPLPWLRNAGMSLVDRIPMIKRLLIEAASRSA</sequence>
<dbReference type="InterPro" id="IPR051205">
    <property type="entry name" value="UbiH/COQ6_monooxygenase"/>
</dbReference>
<keyword evidence="4" id="KW-0285">Flavoprotein</keyword>
<evidence type="ECO:0000313" key="10">
    <source>
        <dbReference type="Proteomes" id="UP000831607"/>
    </source>
</evidence>
<keyword evidence="7 9" id="KW-0503">Monooxygenase</keyword>